<sequence length="353" mass="40133">MRIGIGSPYLDSLGGGERYMLTLASHLIHRGHSVHIFWNDTGIRNKILRSFGLDFPPDSFRPDVFRGILPRKLLTTSEYDVIIYLSDGSIPYSLAKRNILHFQVPFPRVQTNSVKNGIWKEVIVNSKYTRENLDQAFSRKAVVIYPPVASFRSEKTVKKSRMEILSVGRFSSHYRAKKHEVMIGTFKRGFGEGKLKDWKLILAGACLSTDKEYLEELKLLARGIPVDFRVNIPDTGMRQLYGEAVVYWHAAGFGEKDPTKMEHFGISVVEAMSAKCVPVVFNGGGLPEIVNENNGFLWHTPEELLTHTVYIGSHLRDIRIKKIMNSMGDTVRKFSTDVFKQRIDELIGKSDRI</sequence>
<dbReference type="EMBL" id="MFJD01000017">
    <property type="protein sequence ID" value="OGG01346.1"/>
    <property type="molecule type" value="Genomic_DNA"/>
</dbReference>
<evidence type="ECO:0000259" key="1">
    <source>
        <dbReference type="Pfam" id="PF00534"/>
    </source>
</evidence>
<feature type="domain" description="Glycosyltransferase subfamily 4-like N-terminal" evidence="2">
    <location>
        <begin position="14"/>
        <end position="148"/>
    </location>
</feature>
<proteinExistence type="predicted"/>
<gene>
    <name evidence="3" type="ORF">A2Z33_02955</name>
</gene>
<dbReference type="GO" id="GO:0006487">
    <property type="term" value="P:protein N-linked glycosylation"/>
    <property type="evidence" value="ECO:0007669"/>
    <property type="project" value="TreeGrafter"/>
</dbReference>
<dbReference type="GO" id="GO:0016020">
    <property type="term" value="C:membrane"/>
    <property type="evidence" value="ECO:0007669"/>
    <property type="project" value="TreeGrafter"/>
</dbReference>
<reference evidence="3 4" key="1">
    <citation type="journal article" date="2016" name="Nat. Commun.">
        <title>Thousands of microbial genomes shed light on interconnected biogeochemical processes in an aquifer system.</title>
        <authorList>
            <person name="Anantharaman K."/>
            <person name="Brown C.T."/>
            <person name="Hug L.A."/>
            <person name="Sharon I."/>
            <person name="Castelle C.J."/>
            <person name="Probst A.J."/>
            <person name="Thomas B.C."/>
            <person name="Singh A."/>
            <person name="Wilkins M.J."/>
            <person name="Karaoz U."/>
            <person name="Brodie E.L."/>
            <person name="Williams K.H."/>
            <person name="Hubbard S.S."/>
            <person name="Banfield J.F."/>
        </authorList>
    </citation>
    <scope>NUCLEOTIDE SEQUENCE [LARGE SCALE GENOMIC DNA]</scope>
</reference>
<dbReference type="Gene3D" id="3.40.50.2000">
    <property type="entry name" value="Glycogen Phosphorylase B"/>
    <property type="match status" value="2"/>
</dbReference>
<dbReference type="GO" id="GO:0004377">
    <property type="term" value="F:GDP-Man:Man(3)GlcNAc(2)-PP-Dol alpha-1,2-mannosyltransferase activity"/>
    <property type="evidence" value="ECO:0007669"/>
    <property type="project" value="InterPro"/>
</dbReference>
<accession>A0A1F5YMH6</accession>
<evidence type="ECO:0000313" key="4">
    <source>
        <dbReference type="Proteomes" id="UP000178448"/>
    </source>
</evidence>
<organism evidence="3 4">
    <name type="scientific">Candidatus Gottesmanbacteria bacterium RBG_16_52_11</name>
    <dbReference type="NCBI Taxonomy" id="1798374"/>
    <lineage>
        <taxon>Bacteria</taxon>
        <taxon>Candidatus Gottesmaniibacteriota</taxon>
    </lineage>
</organism>
<dbReference type="InterPro" id="IPR028098">
    <property type="entry name" value="Glyco_trans_4-like_N"/>
</dbReference>
<dbReference type="PANTHER" id="PTHR45919:SF1">
    <property type="entry name" value="GDP-MAN:MAN(3)GLCNAC(2)-PP-DOL ALPHA-1,2-MANNOSYLTRANSFERASE"/>
    <property type="match status" value="1"/>
</dbReference>
<comment type="caution">
    <text evidence="3">The sequence shown here is derived from an EMBL/GenBank/DDBJ whole genome shotgun (WGS) entry which is preliminary data.</text>
</comment>
<dbReference type="InterPro" id="IPR038013">
    <property type="entry name" value="ALG11"/>
</dbReference>
<evidence type="ECO:0000259" key="2">
    <source>
        <dbReference type="Pfam" id="PF13439"/>
    </source>
</evidence>
<dbReference type="STRING" id="1798374.A2Z33_02955"/>
<dbReference type="Pfam" id="PF00534">
    <property type="entry name" value="Glycos_transf_1"/>
    <property type="match status" value="1"/>
</dbReference>
<feature type="domain" description="Glycosyl transferase family 1" evidence="1">
    <location>
        <begin position="153"/>
        <end position="301"/>
    </location>
</feature>
<protein>
    <recommendedName>
        <fullName evidence="5">Glycosyl transferase family 1 domain-containing protein</fullName>
    </recommendedName>
</protein>
<evidence type="ECO:0000313" key="3">
    <source>
        <dbReference type="EMBL" id="OGG01346.1"/>
    </source>
</evidence>
<evidence type="ECO:0008006" key="5">
    <source>
        <dbReference type="Google" id="ProtNLM"/>
    </source>
</evidence>
<dbReference type="Pfam" id="PF13439">
    <property type="entry name" value="Glyco_transf_4"/>
    <property type="match status" value="1"/>
</dbReference>
<dbReference type="Proteomes" id="UP000178448">
    <property type="component" value="Unassembled WGS sequence"/>
</dbReference>
<dbReference type="AlphaFoldDB" id="A0A1F5YMH6"/>
<dbReference type="SUPFAM" id="SSF53756">
    <property type="entry name" value="UDP-Glycosyltransferase/glycogen phosphorylase"/>
    <property type="match status" value="1"/>
</dbReference>
<dbReference type="InterPro" id="IPR001296">
    <property type="entry name" value="Glyco_trans_1"/>
</dbReference>
<name>A0A1F5YMH6_9BACT</name>
<dbReference type="PANTHER" id="PTHR45919">
    <property type="entry name" value="GDP-MAN:MAN(3)GLCNAC(2)-PP-DOL ALPHA-1,2-MANNOSYLTRANSFERASE"/>
    <property type="match status" value="1"/>
</dbReference>